<dbReference type="EMBL" id="SNRW01004491">
    <property type="protein sequence ID" value="KAA6387161.1"/>
    <property type="molecule type" value="Genomic_DNA"/>
</dbReference>
<evidence type="ECO:0000313" key="3">
    <source>
        <dbReference type="Proteomes" id="UP000324800"/>
    </source>
</evidence>
<sequence length="249" mass="29056">MIKGIERNQIRMSKSKKQMSEIKHKELTDEDKIRLQLIDEAISTLQSGIKDARIKSMLTVDETIKPQEQQQQVINEIITSTPEQLILTEQKITRYESKYNKDKYKQIDRTTAQVEPDEVVKNTYLSHPNLAVMKFIIDCLWKTVTTRKRGDDFILSSDNFIKLWSLITQENEDNIEIVLEEPLMQSHSCIGKSYKKKDLIRVMDVLIKNVSISVIDNVLFNSIEKLYRINKDFVRLSDAPTSEITKDDF</sequence>
<name>A0A5J4VX05_9EUKA</name>
<comment type="caution">
    <text evidence="2">The sequence shown here is derived from an EMBL/GenBank/DDBJ whole genome shotgun (WGS) entry which is preliminary data.</text>
</comment>
<protein>
    <submittedName>
        <fullName evidence="2">Uncharacterized protein</fullName>
    </submittedName>
</protein>
<accession>A0A5J4VX05</accession>
<dbReference type="Proteomes" id="UP000324800">
    <property type="component" value="Unassembled WGS sequence"/>
</dbReference>
<dbReference type="AlphaFoldDB" id="A0A5J4VX05"/>
<feature type="region of interest" description="Disordered" evidence="1">
    <location>
        <begin position="1"/>
        <end position="23"/>
    </location>
</feature>
<reference evidence="2 3" key="1">
    <citation type="submission" date="2019-03" db="EMBL/GenBank/DDBJ databases">
        <title>Single cell metagenomics reveals metabolic interactions within the superorganism composed of flagellate Streblomastix strix and complex community of Bacteroidetes bacteria on its surface.</title>
        <authorList>
            <person name="Treitli S.C."/>
            <person name="Kolisko M."/>
            <person name="Husnik F."/>
            <person name="Keeling P."/>
            <person name="Hampl V."/>
        </authorList>
    </citation>
    <scope>NUCLEOTIDE SEQUENCE [LARGE SCALE GENOMIC DNA]</scope>
    <source>
        <strain evidence="2">ST1C</strain>
    </source>
</reference>
<proteinExistence type="predicted"/>
<evidence type="ECO:0000256" key="1">
    <source>
        <dbReference type="SAM" id="MobiDB-lite"/>
    </source>
</evidence>
<organism evidence="2 3">
    <name type="scientific">Streblomastix strix</name>
    <dbReference type="NCBI Taxonomy" id="222440"/>
    <lineage>
        <taxon>Eukaryota</taxon>
        <taxon>Metamonada</taxon>
        <taxon>Preaxostyla</taxon>
        <taxon>Oxymonadida</taxon>
        <taxon>Streblomastigidae</taxon>
        <taxon>Streblomastix</taxon>
    </lineage>
</organism>
<evidence type="ECO:0000313" key="2">
    <source>
        <dbReference type="EMBL" id="KAA6387161.1"/>
    </source>
</evidence>
<gene>
    <name evidence="2" type="ORF">EZS28_017312</name>
</gene>